<dbReference type="InterPro" id="IPR000477">
    <property type="entry name" value="RT_dom"/>
</dbReference>
<feature type="compositionally biased region" description="Basic and acidic residues" evidence="2">
    <location>
        <begin position="677"/>
        <end position="686"/>
    </location>
</feature>
<proteinExistence type="predicted"/>
<dbReference type="EMBL" id="LRBV02000005">
    <property type="status" value="NOT_ANNOTATED_CDS"/>
    <property type="molecule type" value="Genomic_DNA"/>
</dbReference>
<feature type="region of interest" description="Disordered" evidence="2">
    <location>
        <begin position="1"/>
        <end position="75"/>
    </location>
</feature>
<evidence type="ECO:0000313" key="6">
    <source>
        <dbReference type="Proteomes" id="UP000594261"/>
    </source>
</evidence>
<reference evidence="5 6" key="1">
    <citation type="journal article" date="2016" name="G3 (Bethesda)">
        <title>First Draft Assembly and Annotation of the Genome of a California Endemic Oak Quercus lobata Nee (Fagaceae).</title>
        <authorList>
            <person name="Sork V.L."/>
            <person name="Fitz-Gibbon S.T."/>
            <person name="Puiu D."/>
            <person name="Crepeau M."/>
            <person name="Gugger P.F."/>
            <person name="Sherman R."/>
            <person name="Stevens K."/>
            <person name="Langley C.H."/>
            <person name="Pellegrini M."/>
            <person name="Salzberg S.L."/>
        </authorList>
    </citation>
    <scope>NUCLEOTIDE SEQUENCE [LARGE SCALE GENOMIC DNA]</scope>
    <source>
        <strain evidence="5 6">cv. SW786</strain>
    </source>
</reference>
<organism evidence="5 6">
    <name type="scientific">Quercus lobata</name>
    <name type="common">Valley oak</name>
    <dbReference type="NCBI Taxonomy" id="97700"/>
    <lineage>
        <taxon>Eukaryota</taxon>
        <taxon>Viridiplantae</taxon>
        <taxon>Streptophyta</taxon>
        <taxon>Embryophyta</taxon>
        <taxon>Tracheophyta</taxon>
        <taxon>Spermatophyta</taxon>
        <taxon>Magnoliopsida</taxon>
        <taxon>eudicotyledons</taxon>
        <taxon>Gunneridae</taxon>
        <taxon>Pentapetalae</taxon>
        <taxon>rosids</taxon>
        <taxon>fabids</taxon>
        <taxon>Fagales</taxon>
        <taxon>Fagaceae</taxon>
        <taxon>Quercus</taxon>
    </lineage>
</organism>
<feature type="domain" description="RNase H type-1" evidence="3">
    <location>
        <begin position="1311"/>
        <end position="1444"/>
    </location>
</feature>
<dbReference type="Pfam" id="PF13456">
    <property type="entry name" value="RVT_3"/>
    <property type="match status" value="1"/>
</dbReference>
<keyword evidence="6" id="KW-1185">Reference proteome</keyword>
<dbReference type="PANTHER" id="PTHR48475:SF2">
    <property type="entry name" value="RIBONUCLEASE H"/>
    <property type="match status" value="1"/>
</dbReference>
<dbReference type="PANTHER" id="PTHR48475">
    <property type="entry name" value="RIBONUCLEASE H"/>
    <property type="match status" value="1"/>
</dbReference>
<dbReference type="OMA" id="HAAMTHE"/>
<feature type="region of interest" description="Disordered" evidence="2">
    <location>
        <begin position="374"/>
        <end position="396"/>
    </location>
</feature>
<feature type="compositionally biased region" description="Basic and acidic residues" evidence="2">
    <location>
        <begin position="263"/>
        <end position="291"/>
    </location>
</feature>
<accession>A0A7N2LP47</accession>
<dbReference type="Gene3D" id="3.10.10.10">
    <property type="entry name" value="HIV Type 1 Reverse Transcriptase, subunit A, domain 1"/>
    <property type="match status" value="1"/>
</dbReference>
<dbReference type="Gene3D" id="3.30.420.10">
    <property type="entry name" value="Ribonuclease H-like superfamily/Ribonuclease H"/>
    <property type="match status" value="2"/>
</dbReference>
<dbReference type="GO" id="GO:0015074">
    <property type="term" value="P:DNA integration"/>
    <property type="evidence" value="ECO:0007669"/>
    <property type="project" value="InterPro"/>
</dbReference>
<dbReference type="Gramene" id="QL05p030578:mrna">
    <property type="protein sequence ID" value="QL05p030578:mrna"/>
    <property type="gene ID" value="QL05p030578"/>
</dbReference>
<dbReference type="InterPro" id="IPR012337">
    <property type="entry name" value="RNaseH-like_sf"/>
</dbReference>
<name>A0A7N2LP47_QUELO</name>
<dbReference type="GO" id="GO:0003676">
    <property type="term" value="F:nucleic acid binding"/>
    <property type="evidence" value="ECO:0007669"/>
    <property type="project" value="InterPro"/>
</dbReference>
<dbReference type="InterPro" id="IPR043128">
    <property type="entry name" value="Rev_trsase/Diguanyl_cyclase"/>
</dbReference>
<evidence type="ECO:0000256" key="2">
    <source>
        <dbReference type="SAM" id="MobiDB-lite"/>
    </source>
</evidence>
<dbReference type="Pfam" id="PF00665">
    <property type="entry name" value="rve"/>
    <property type="match status" value="1"/>
</dbReference>
<evidence type="ECO:0000313" key="5">
    <source>
        <dbReference type="EnsemblPlants" id="QL05p030578:mrna"/>
    </source>
</evidence>
<dbReference type="InterPro" id="IPR002156">
    <property type="entry name" value="RNaseH_domain"/>
</dbReference>
<keyword evidence="1" id="KW-0233">DNA recombination</keyword>
<reference evidence="5" key="2">
    <citation type="submission" date="2021-01" db="UniProtKB">
        <authorList>
            <consortium name="EnsemblPlants"/>
        </authorList>
    </citation>
    <scope>IDENTIFICATION</scope>
</reference>
<dbReference type="Gene3D" id="1.10.340.70">
    <property type="match status" value="1"/>
</dbReference>
<feature type="compositionally biased region" description="Basic and acidic residues" evidence="2">
    <location>
        <begin position="425"/>
        <end position="435"/>
    </location>
</feature>
<dbReference type="Pfam" id="PF00078">
    <property type="entry name" value="RVT_1"/>
    <property type="match status" value="1"/>
</dbReference>
<evidence type="ECO:0000259" key="3">
    <source>
        <dbReference type="PROSITE" id="PS50879"/>
    </source>
</evidence>
<feature type="region of interest" description="Disordered" evidence="2">
    <location>
        <begin position="663"/>
        <end position="686"/>
    </location>
</feature>
<evidence type="ECO:0000256" key="1">
    <source>
        <dbReference type="ARBA" id="ARBA00023172"/>
    </source>
</evidence>
<dbReference type="InterPro" id="IPR041577">
    <property type="entry name" value="RT_RNaseH_2"/>
</dbReference>
<dbReference type="Pfam" id="PF17921">
    <property type="entry name" value="Integrase_H2C2"/>
    <property type="match status" value="1"/>
</dbReference>
<dbReference type="Pfam" id="PF03732">
    <property type="entry name" value="Retrotrans_gag"/>
    <property type="match status" value="1"/>
</dbReference>
<dbReference type="InterPro" id="IPR041588">
    <property type="entry name" value="Integrase_H2C2"/>
</dbReference>
<dbReference type="PROSITE" id="PS50879">
    <property type="entry name" value="RNASE_H_1"/>
    <property type="match status" value="1"/>
</dbReference>
<dbReference type="InterPro" id="IPR001584">
    <property type="entry name" value="Integrase_cat-core"/>
</dbReference>
<dbReference type="Gene3D" id="2.40.70.10">
    <property type="entry name" value="Acid Proteases"/>
    <property type="match status" value="1"/>
</dbReference>
<dbReference type="SUPFAM" id="SSF56672">
    <property type="entry name" value="DNA/RNA polymerases"/>
    <property type="match status" value="2"/>
</dbReference>
<dbReference type="FunFam" id="3.30.420.10:FF:000032">
    <property type="entry name" value="Retrovirus-related Pol polyprotein from transposon 297-like Protein"/>
    <property type="match status" value="1"/>
</dbReference>
<feature type="region of interest" description="Disordered" evidence="2">
    <location>
        <begin position="425"/>
        <end position="444"/>
    </location>
</feature>
<protein>
    <submittedName>
        <fullName evidence="5">Uncharacterized protein</fullName>
    </submittedName>
</protein>
<dbReference type="InterPro" id="IPR043502">
    <property type="entry name" value="DNA/RNA_pol_sf"/>
</dbReference>
<sequence length="1890" mass="213904">MQREIDDLKRKLRRTQRKRSPSDSDGSSNAEDVSYRRRSRTPPSETFSYVKEPRHVRKYESTSSRGSGNDAMKKALDQVSRSPFTYRIEEAKLPRRFNQPTFTIYSGRTDPVEHVSQFNQKMAIYSKDEALMCKTFPSSLGSMAMRWFNGLKANSVSSYKQLTRDFCTRFITSTRVPRPLGSLLSLSMHEGETLKAYSDRYWEVYNDLDDNHDAVAISTFKSGLPTDHGLRKSLTGKPVANIDQLRDRINKYKRVEEDQLQGRGKDKVIPPKANDFRSERHNPGQPRRDFSRQAGQSNPQAVNAVFREPVQQVLEKVRNEPYFRWPGKMAGDSSRRNQNLYCHYHQDHGHTTEDCRNLWNHLDQLVREGKLRHLLHPSSGHPGRTTQEPRKDVSLGPPTGTIHVILAAPGRTGPPTPRVLVVDRFPPEGRQGEPKRSRKGSSLVLGFSDEDKRGTIQPHDDALVVTLRIGGFDVKRVMVDSGSAVEIMYPDLYKGLNLKPEDLAAYDSPLLSFEGRMVTPKGQIRLPVQTGAEIVEVNFIVVDAYSPYTAIMARPWIHALEAVTSTLHQKVKYPSRGQVEELRGDQAVARKCEGLVEEIRCEGLDRIAVNDDPEKFFQVGSELPSQEKEELVGFLRENVDVFAWDAYDAPGVDPSFICHHLNVNPSSTPKKQPPRRPSKEHASAVRDEVAKLKRAGAIKEVFYPEWLANTVVVRKKTGKWRVCVDFTDLNKACPKDPFPLPRIDRLVDATVGHPRMSFLDAFQGYHQIPLAPDDQEKTAFMTPIGNFHYKVMPFGLKNAGSTYQRMMTRMFEPQLGKIIEIYIDDMVVKSKRVSEHVSDLGAIFAILRKHRLRLNASKCSFGVGSGKFLGYMVTHRGIEVSPDQIKAINSLQVPRNPKEVQKLTGMIAALNRFISRSANRCRPFYLLINKWKGFEWSEDCAQAFQQLKDYLSRPPIMSSPEADEVLFAYIVVAPHAVSLVLIRDDNGVQRPVYYVSKSLHEAEVRYLPLEKAILAIVHATRKLPHYFQAHTVIVLTQLPLRAVLRSADYTGRIAMWSALLGAFDIKYMPRSSVKGQGIEVSPDQIKAINSLQVPRNPKEVQKLTGMIAALNRFISRSADRCRPFYLLINKWKGFEWSEDCAQAFQQLKDYLSRPPIMSSPEADEVLFAYIAVAPHAVSLVLIRDDNGVQRPVYYVSKSLHEAEVRYLPLEKAILAIVHATRKLPHYFQAYTVIVLTQLPLRAVLRSADYTGRIAMWSALLGAFDIKYMPRSSVKGQVLADLVAEFAEPSLETMTEKKDMDEKSVGVISAVETRPWKVYVDGAANQRGSGVGIVIISPDGAAIEKSLRLGFSATNNEAEYEALLQGMMMVHRLGGTVIEAFSDSRLVVGQVMGELEARDTRMQEYLGQVKRLQTNFEPFNLTHISRSANTHADSLATLATSSAHNLPRMILVEDLAQASPISGSPARVHQIRKSHCWMDPIKNFLQNDVLPEEKLEADKIRRNAPRFWLSEDHQLYWRSYSGPYLLCVHPEESESLLEELHEGICGSHTGGRSLAHRALTQGYWWPNMQREAQEYAKKCDQCQRFAPNIHQPGGVLNPLSSPWPFAQWGLDIVGPFPKAAGNKRYIIVGTDYFTKWVEAEPLANIRDVDAQKFIWKNIITRFGIPRTLISDNGLQFDSKSFREYCRELGIINRYSTPAYPQGNGQVEAVNKVIVNGLKKRLDEAKGRWIEELPHVLWTYRTTPRRSTGETPFSLTYGAEAVLPIENNFPTLRSASFTPDGNDELLERNLDLAEERREKATIHMAYYHQKLRQGYDANVKLRPLGPGDLVMRKVLGSAKNPSWGKLGPNWEGPYRIISVAGIGAYYLEDLDEKAVPRPWNNLSPAWLLGPRT</sequence>
<dbReference type="InterPro" id="IPR036397">
    <property type="entry name" value="RNaseH_sf"/>
</dbReference>
<dbReference type="EnsemblPlants" id="QL05p030578:mrna">
    <property type="protein sequence ID" value="QL05p030578:mrna"/>
    <property type="gene ID" value="QL05p030578"/>
</dbReference>
<feature type="domain" description="Integrase catalytic" evidence="4">
    <location>
        <begin position="1599"/>
        <end position="1758"/>
    </location>
</feature>
<dbReference type="Gene3D" id="3.30.70.270">
    <property type="match status" value="3"/>
</dbReference>
<feature type="region of interest" description="Disordered" evidence="2">
    <location>
        <begin position="256"/>
        <end position="299"/>
    </location>
</feature>
<dbReference type="Pfam" id="PF17919">
    <property type="entry name" value="RT_RNaseH_2"/>
    <property type="match status" value="2"/>
</dbReference>
<dbReference type="InterPro" id="IPR005162">
    <property type="entry name" value="Retrotrans_gag_dom"/>
</dbReference>
<dbReference type="CDD" id="cd09279">
    <property type="entry name" value="RNase_HI_like"/>
    <property type="match status" value="1"/>
</dbReference>
<dbReference type="SUPFAM" id="SSF53098">
    <property type="entry name" value="Ribonuclease H-like"/>
    <property type="match status" value="2"/>
</dbReference>
<dbReference type="CDD" id="cd00303">
    <property type="entry name" value="retropepsin_like"/>
    <property type="match status" value="1"/>
</dbReference>
<dbReference type="InterPro" id="IPR021109">
    <property type="entry name" value="Peptidase_aspartic_dom_sf"/>
</dbReference>
<dbReference type="InParanoid" id="A0A7N2LP47"/>
<dbReference type="Proteomes" id="UP000594261">
    <property type="component" value="Chromosome 5"/>
</dbReference>
<feature type="compositionally biased region" description="Basic residues" evidence="2">
    <location>
        <begin position="10"/>
        <end position="19"/>
    </location>
</feature>
<dbReference type="PROSITE" id="PS50994">
    <property type="entry name" value="INTEGRASE"/>
    <property type="match status" value="1"/>
</dbReference>
<dbReference type="CDD" id="cd01647">
    <property type="entry name" value="RT_LTR"/>
    <property type="match status" value="1"/>
</dbReference>
<dbReference type="GO" id="GO:0006310">
    <property type="term" value="P:DNA recombination"/>
    <property type="evidence" value="ECO:0007669"/>
    <property type="project" value="UniProtKB-KW"/>
</dbReference>
<dbReference type="GO" id="GO:0004523">
    <property type="term" value="F:RNA-DNA hybrid ribonuclease activity"/>
    <property type="evidence" value="ECO:0007669"/>
    <property type="project" value="InterPro"/>
</dbReference>
<evidence type="ECO:0000259" key="4">
    <source>
        <dbReference type="PROSITE" id="PS50994"/>
    </source>
</evidence>